<evidence type="ECO:0000256" key="3">
    <source>
        <dbReference type="ARBA" id="ARBA00022989"/>
    </source>
</evidence>
<name>A0ABP0B6Q1_9PEZI</name>
<keyword evidence="8" id="KW-1185">Reference proteome</keyword>
<dbReference type="Pfam" id="PF07690">
    <property type="entry name" value="MFS_1"/>
    <property type="match status" value="1"/>
</dbReference>
<gene>
    <name evidence="7" type="ORF">SBRCBS47491_002401</name>
</gene>
<accession>A0ABP0B6Q1</accession>
<comment type="subcellular location">
    <subcellularLocation>
        <location evidence="1">Membrane</location>
        <topology evidence="1">Multi-pass membrane protein</topology>
    </subcellularLocation>
</comment>
<dbReference type="PANTHER" id="PTHR23507">
    <property type="entry name" value="ZGC:174356"/>
    <property type="match status" value="1"/>
</dbReference>
<evidence type="ECO:0000256" key="2">
    <source>
        <dbReference type="ARBA" id="ARBA00022692"/>
    </source>
</evidence>
<keyword evidence="2 6" id="KW-0812">Transmembrane</keyword>
<evidence type="ECO:0000256" key="4">
    <source>
        <dbReference type="ARBA" id="ARBA00023136"/>
    </source>
</evidence>
<dbReference type="Gene3D" id="1.20.1250.20">
    <property type="entry name" value="MFS general substrate transporter like domains"/>
    <property type="match status" value="1"/>
</dbReference>
<feature type="transmembrane region" description="Helical" evidence="6">
    <location>
        <begin position="521"/>
        <end position="541"/>
    </location>
</feature>
<feature type="transmembrane region" description="Helical" evidence="6">
    <location>
        <begin position="188"/>
        <end position="215"/>
    </location>
</feature>
<dbReference type="InterPro" id="IPR036259">
    <property type="entry name" value="MFS_trans_sf"/>
</dbReference>
<feature type="transmembrane region" description="Helical" evidence="6">
    <location>
        <begin position="344"/>
        <end position="368"/>
    </location>
</feature>
<dbReference type="InterPro" id="IPR011701">
    <property type="entry name" value="MFS"/>
</dbReference>
<feature type="compositionally biased region" description="Polar residues" evidence="5">
    <location>
        <begin position="29"/>
        <end position="38"/>
    </location>
</feature>
<feature type="transmembrane region" description="Helical" evidence="6">
    <location>
        <begin position="161"/>
        <end position="182"/>
    </location>
</feature>
<dbReference type="SUPFAM" id="SSF103473">
    <property type="entry name" value="MFS general substrate transporter"/>
    <property type="match status" value="1"/>
</dbReference>
<evidence type="ECO:0000313" key="7">
    <source>
        <dbReference type="EMBL" id="CAK7215197.1"/>
    </source>
</evidence>
<sequence length="577" mass="62063">MADHNADERAPLLGTVRRTSFPEPDLPSPSASHNTSSPQSVLGRLRYWAHRAANLTTAERVVIVTFASIFIVEIALGTSNPAVSSMIESIVCRQRYGDTVLISHGTYGGSGSAIDPRCKAPDVQGRLSQVLGWQASFECLPNILLSLPYGVLADNLGRRPIMLLAWTGLGLQLTWYLVVFYFRETFPLWALWFTALWGSIGSFQSVGPAMVFTVLADVTPQAARATCYFRLTAVFLVAELISNPLGATLLLIGGHWLPLLFGFTGIVLSGLVLLALPETLDFDPAAGKVVPRVSAVVTTDAFGDTMPATAPTKNSIAAAWHSFVQLLRTDARATSLFILRNRPLMFLMIPFIFSVVGRFVQNLLLQYATKRYSWSWSQAAFLLTIRSTTNLVLCLVLLPLASAALVSSSGRLGRLTGTAGSPLRKDLWLARFSGVLLVLGSILIAFAVTPALLSVALVVFSLGGGYSSVMRSLLNAFVEPHHLAMLNTLLGLLEFSGLMVAAPVLFGALQRGVALGGVWTGLPFLICAGMCLVSTLVVVVFRFQRAMLEKEAEAAAEVEAEEDAEAEDAGRSSTEAV</sequence>
<proteinExistence type="predicted"/>
<keyword evidence="4 6" id="KW-0472">Membrane</keyword>
<feature type="compositionally biased region" description="Acidic residues" evidence="5">
    <location>
        <begin position="556"/>
        <end position="567"/>
    </location>
</feature>
<evidence type="ECO:0008006" key="9">
    <source>
        <dbReference type="Google" id="ProtNLM"/>
    </source>
</evidence>
<feature type="region of interest" description="Disordered" evidence="5">
    <location>
        <begin position="556"/>
        <end position="577"/>
    </location>
</feature>
<dbReference type="PANTHER" id="PTHR23507:SF1">
    <property type="entry name" value="FI18259P1-RELATED"/>
    <property type="match status" value="1"/>
</dbReference>
<feature type="transmembrane region" description="Helical" evidence="6">
    <location>
        <begin position="256"/>
        <end position="276"/>
    </location>
</feature>
<dbReference type="Proteomes" id="UP001642406">
    <property type="component" value="Unassembled WGS sequence"/>
</dbReference>
<organism evidence="7 8">
    <name type="scientific">Sporothrix bragantina</name>
    <dbReference type="NCBI Taxonomy" id="671064"/>
    <lineage>
        <taxon>Eukaryota</taxon>
        <taxon>Fungi</taxon>
        <taxon>Dikarya</taxon>
        <taxon>Ascomycota</taxon>
        <taxon>Pezizomycotina</taxon>
        <taxon>Sordariomycetes</taxon>
        <taxon>Sordariomycetidae</taxon>
        <taxon>Ophiostomatales</taxon>
        <taxon>Ophiostomataceae</taxon>
        <taxon>Sporothrix</taxon>
    </lineage>
</organism>
<dbReference type="EMBL" id="CAWUHC010000014">
    <property type="protein sequence ID" value="CAK7215197.1"/>
    <property type="molecule type" value="Genomic_DNA"/>
</dbReference>
<evidence type="ECO:0000256" key="6">
    <source>
        <dbReference type="SAM" id="Phobius"/>
    </source>
</evidence>
<protein>
    <recommendedName>
        <fullName evidence="9">MFS transporter</fullName>
    </recommendedName>
</protein>
<keyword evidence="3 6" id="KW-1133">Transmembrane helix</keyword>
<evidence type="ECO:0000313" key="8">
    <source>
        <dbReference type="Proteomes" id="UP001642406"/>
    </source>
</evidence>
<evidence type="ECO:0000256" key="1">
    <source>
        <dbReference type="ARBA" id="ARBA00004141"/>
    </source>
</evidence>
<feature type="transmembrane region" description="Helical" evidence="6">
    <location>
        <begin position="428"/>
        <end position="448"/>
    </location>
</feature>
<evidence type="ECO:0000256" key="5">
    <source>
        <dbReference type="SAM" id="MobiDB-lite"/>
    </source>
</evidence>
<feature type="transmembrane region" description="Helical" evidence="6">
    <location>
        <begin position="227"/>
        <end position="250"/>
    </location>
</feature>
<feature type="transmembrane region" description="Helical" evidence="6">
    <location>
        <begin position="486"/>
        <end position="509"/>
    </location>
</feature>
<comment type="caution">
    <text evidence="7">The sequence shown here is derived from an EMBL/GenBank/DDBJ whole genome shotgun (WGS) entry which is preliminary data.</text>
</comment>
<feature type="transmembrane region" description="Helical" evidence="6">
    <location>
        <begin position="454"/>
        <end position="474"/>
    </location>
</feature>
<reference evidence="7 8" key="1">
    <citation type="submission" date="2024-01" db="EMBL/GenBank/DDBJ databases">
        <authorList>
            <person name="Allen C."/>
            <person name="Tagirdzhanova G."/>
        </authorList>
    </citation>
    <scope>NUCLEOTIDE SEQUENCE [LARGE SCALE GENOMIC DNA]</scope>
</reference>
<feature type="transmembrane region" description="Helical" evidence="6">
    <location>
        <begin position="388"/>
        <end position="407"/>
    </location>
</feature>
<feature type="compositionally biased region" description="Basic and acidic residues" evidence="5">
    <location>
        <begin position="1"/>
        <end position="10"/>
    </location>
</feature>
<feature type="region of interest" description="Disordered" evidence="5">
    <location>
        <begin position="1"/>
        <end position="38"/>
    </location>
</feature>